<comment type="caution">
    <text evidence="1">The sequence shown here is derived from an EMBL/GenBank/DDBJ whole genome shotgun (WGS) entry which is preliminary data.</text>
</comment>
<dbReference type="AlphaFoldDB" id="A0A9J5ZSQ2"/>
<accession>A0A9J5ZSQ2</accession>
<dbReference type="OrthoDB" id="10544928at2759"/>
<sequence length="100" mass="11640">MVQYGYINVNKKKKKDAYAVMIDQGCGPAPTYNKPHSYQQVQTSTFQNRPYVAPRAHPDYEIKTTRNYTKIDEPLVQLFEKLKTAGKIPDLIPNWFDIFN</sequence>
<evidence type="ECO:0000313" key="2">
    <source>
        <dbReference type="Proteomes" id="UP000824120"/>
    </source>
</evidence>
<dbReference type="Proteomes" id="UP000824120">
    <property type="component" value="Chromosome 3"/>
</dbReference>
<organism evidence="1 2">
    <name type="scientific">Solanum commersonii</name>
    <name type="common">Commerson's wild potato</name>
    <name type="synonym">Commerson's nightshade</name>
    <dbReference type="NCBI Taxonomy" id="4109"/>
    <lineage>
        <taxon>Eukaryota</taxon>
        <taxon>Viridiplantae</taxon>
        <taxon>Streptophyta</taxon>
        <taxon>Embryophyta</taxon>
        <taxon>Tracheophyta</taxon>
        <taxon>Spermatophyta</taxon>
        <taxon>Magnoliopsida</taxon>
        <taxon>eudicotyledons</taxon>
        <taxon>Gunneridae</taxon>
        <taxon>Pentapetalae</taxon>
        <taxon>asterids</taxon>
        <taxon>lamiids</taxon>
        <taxon>Solanales</taxon>
        <taxon>Solanaceae</taxon>
        <taxon>Solanoideae</taxon>
        <taxon>Solaneae</taxon>
        <taxon>Solanum</taxon>
    </lineage>
</organism>
<keyword evidence="2" id="KW-1185">Reference proteome</keyword>
<name>A0A9J5ZSQ2_SOLCO</name>
<reference evidence="1 2" key="1">
    <citation type="submission" date="2020-09" db="EMBL/GenBank/DDBJ databases">
        <title>De no assembly of potato wild relative species, Solanum commersonii.</title>
        <authorList>
            <person name="Cho K."/>
        </authorList>
    </citation>
    <scope>NUCLEOTIDE SEQUENCE [LARGE SCALE GENOMIC DNA]</scope>
    <source>
        <strain evidence="1">LZ3.2</strain>
        <tissue evidence="1">Leaf</tissue>
    </source>
</reference>
<protein>
    <submittedName>
        <fullName evidence="1">Uncharacterized protein</fullName>
    </submittedName>
</protein>
<dbReference type="EMBL" id="JACXVP010000003">
    <property type="protein sequence ID" value="KAG5615044.1"/>
    <property type="molecule type" value="Genomic_DNA"/>
</dbReference>
<proteinExistence type="predicted"/>
<gene>
    <name evidence="1" type="ORF">H5410_014868</name>
</gene>
<evidence type="ECO:0000313" key="1">
    <source>
        <dbReference type="EMBL" id="KAG5615044.1"/>
    </source>
</evidence>